<dbReference type="RefSeq" id="WP_251223133.1">
    <property type="nucleotide sequence ID" value="NZ_JAMBOL010000007.1"/>
</dbReference>
<sequence>MDKQQQASKTNAQQVRKQNAASAQNQSFNTEFASETNAQEVKQQNAQAEARKGQASAQQQQQQQRQQ</sequence>
<dbReference type="InterPro" id="IPR006341">
    <property type="entry name" value="Spore_gamma"/>
</dbReference>
<proteinExistence type="inferred from homology"/>
<comment type="similarity">
    <text evidence="1">Belongs to the gamma-type SASP family.</text>
</comment>
<comment type="caution">
    <text evidence="6">The sequence shown here is derived from an EMBL/GenBank/DDBJ whole genome shotgun (WGS) entry which is preliminary data.</text>
</comment>
<accession>A0A9X2DQK9</accession>
<keyword evidence="3" id="KW-0677">Repeat</keyword>
<evidence type="ECO:0000256" key="5">
    <source>
        <dbReference type="SAM" id="MobiDB-lite"/>
    </source>
</evidence>
<dbReference type="Pfam" id="PF04259">
    <property type="entry name" value="SASP_gamma"/>
    <property type="match status" value="1"/>
</dbReference>
<keyword evidence="7" id="KW-1185">Reference proteome</keyword>
<dbReference type="EMBL" id="JAMBOL010000007">
    <property type="protein sequence ID" value="MCM3714345.1"/>
    <property type="molecule type" value="Genomic_DNA"/>
</dbReference>
<evidence type="ECO:0000313" key="7">
    <source>
        <dbReference type="Proteomes" id="UP001139179"/>
    </source>
</evidence>
<evidence type="ECO:0000313" key="6">
    <source>
        <dbReference type="EMBL" id="MCM3714345.1"/>
    </source>
</evidence>
<reference evidence="6" key="1">
    <citation type="submission" date="2022-05" db="EMBL/GenBank/DDBJ databases">
        <title>Comparative Genomics of Spacecraft Associated Microbes.</title>
        <authorList>
            <person name="Tran M.T."/>
            <person name="Wright A."/>
            <person name="Seuylemezian A."/>
            <person name="Eisen J."/>
            <person name="Coil D."/>
        </authorList>
    </citation>
    <scope>NUCLEOTIDE SEQUENCE</scope>
    <source>
        <strain evidence="6">214.1.1</strain>
    </source>
</reference>
<evidence type="ECO:0000256" key="2">
    <source>
        <dbReference type="ARBA" id="ARBA00014721"/>
    </source>
</evidence>
<evidence type="ECO:0000256" key="3">
    <source>
        <dbReference type="ARBA" id="ARBA00022737"/>
    </source>
</evidence>
<organism evidence="6 7">
    <name type="scientific">Halalkalibacter oceani</name>
    <dbReference type="NCBI Taxonomy" id="1653776"/>
    <lineage>
        <taxon>Bacteria</taxon>
        <taxon>Bacillati</taxon>
        <taxon>Bacillota</taxon>
        <taxon>Bacilli</taxon>
        <taxon>Bacillales</taxon>
        <taxon>Bacillaceae</taxon>
        <taxon>Halalkalibacter</taxon>
    </lineage>
</organism>
<dbReference type="AlphaFoldDB" id="A0A9X2DQK9"/>
<protein>
    <recommendedName>
        <fullName evidence="2">Small, acid-soluble spore protein gamma-type</fullName>
    </recommendedName>
</protein>
<gene>
    <name evidence="6" type="ORF">M3202_09625</name>
</gene>
<dbReference type="NCBIfam" id="TIGR01442">
    <property type="entry name" value="SASP_gamma"/>
    <property type="match status" value="1"/>
</dbReference>
<dbReference type="Proteomes" id="UP001139179">
    <property type="component" value="Unassembled WGS sequence"/>
</dbReference>
<dbReference type="GO" id="GO:0030435">
    <property type="term" value="P:sporulation resulting in formation of a cellular spore"/>
    <property type="evidence" value="ECO:0007669"/>
    <property type="project" value="UniProtKB-KW"/>
</dbReference>
<feature type="compositionally biased region" description="Polar residues" evidence="5">
    <location>
        <begin position="1"/>
        <end position="47"/>
    </location>
</feature>
<evidence type="ECO:0000256" key="1">
    <source>
        <dbReference type="ARBA" id="ARBA00006710"/>
    </source>
</evidence>
<feature type="compositionally biased region" description="Low complexity" evidence="5">
    <location>
        <begin position="58"/>
        <end position="67"/>
    </location>
</feature>
<keyword evidence="4" id="KW-0749">Sporulation</keyword>
<feature type="region of interest" description="Disordered" evidence="5">
    <location>
        <begin position="1"/>
        <end position="67"/>
    </location>
</feature>
<evidence type="ECO:0000256" key="4">
    <source>
        <dbReference type="ARBA" id="ARBA00022969"/>
    </source>
</evidence>
<name>A0A9X2DQK9_9BACI</name>